<evidence type="ECO:0000259" key="3">
    <source>
        <dbReference type="SMART" id="SM00062"/>
    </source>
</evidence>
<dbReference type="SUPFAM" id="SSF53850">
    <property type="entry name" value="Periplasmic binding protein-like II"/>
    <property type="match status" value="1"/>
</dbReference>
<feature type="chain" id="PRO_5039162258" evidence="2">
    <location>
        <begin position="25"/>
        <end position="274"/>
    </location>
</feature>
<proteinExistence type="predicted"/>
<dbReference type="AlphaFoldDB" id="A0A9D1MDS4"/>
<name>A0A9D1MDS4_9FIRM</name>
<sequence length="274" mass="28500">MKNRGRVLGKIFAVSAAAALMLSAAGCGGTNESASSVERIQQAGVLTLATASGYPPYEFVSAADGGQVVGIDVALAQKVADRLGVSLKVDDMAFSELITTLQAGNCDIVIAGLPETEERAQAVDFSKVYLNDQQCIIVRSGDAAEYTSLDDFAGKKVAAEMGSSSESVARSELTGADIVSLSLVSDVFLELENGSVDAVVTGAVVGKQYTISNPDLVQLDLTFAEPDKPASAAVRKGDTELLDVVNSVIDEVSSDGTMDAWVDEYSQKASENAQ</sequence>
<evidence type="ECO:0000313" key="4">
    <source>
        <dbReference type="EMBL" id="HIU58320.1"/>
    </source>
</evidence>
<dbReference type="SMART" id="SM00062">
    <property type="entry name" value="PBPb"/>
    <property type="match status" value="1"/>
</dbReference>
<keyword evidence="1 2" id="KW-0732">Signal</keyword>
<reference evidence="4" key="2">
    <citation type="journal article" date="2021" name="PeerJ">
        <title>Extensive microbial diversity within the chicken gut microbiome revealed by metagenomics and culture.</title>
        <authorList>
            <person name="Gilroy R."/>
            <person name="Ravi A."/>
            <person name="Getino M."/>
            <person name="Pursley I."/>
            <person name="Horton D.L."/>
            <person name="Alikhan N.F."/>
            <person name="Baker D."/>
            <person name="Gharbi K."/>
            <person name="Hall N."/>
            <person name="Watson M."/>
            <person name="Adriaenssens E.M."/>
            <person name="Foster-Nyarko E."/>
            <person name="Jarju S."/>
            <person name="Secka A."/>
            <person name="Antonio M."/>
            <person name="Oren A."/>
            <person name="Chaudhuri R.R."/>
            <person name="La Ragione R."/>
            <person name="Hildebrand F."/>
            <person name="Pallen M.J."/>
        </authorList>
    </citation>
    <scope>NUCLEOTIDE SEQUENCE</scope>
    <source>
        <strain evidence="4">USAMLcec3-3695</strain>
    </source>
</reference>
<organism evidence="4 5">
    <name type="scientific">Candidatus Ornithomonoglobus merdipullorum</name>
    <dbReference type="NCBI Taxonomy" id="2840895"/>
    <lineage>
        <taxon>Bacteria</taxon>
        <taxon>Bacillati</taxon>
        <taxon>Bacillota</taxon>
        <taxon>Clostridia</taxon>
        <taxon>Candidatus Ornithomonoglobus</taxon>
    </lineage>
</organism>
<feature type="signal peptide" evidence="2">
    <location>
        <begin position="1"/>
        <end position="24"/>
    </location>
</feature>
<dbReference type="PANTHER" id="PTHR35936">
    <property type="entry name" value="MEMBRANE-BOUND LYTIC MUREIN TRANSGLYCOSYLASE F"/>
    <property type="match status" value="1"/>
</dbReference>
<dbReference type="InterPro" id="IPR001638">
    <property type="entry name" value="Solute-binding_3/MltF_N"/>
</dbReference>
<dbReference type="Pfam" id="PF00497">
    <property type="entry name" value="SBP_bac_3"/>
    <property type="match status" value="1"/>
</dbReference>
<dbReference type="EMBL" id="DVNB01000111">
    <property type="protein sequence ID" value="HIU58320.1"/>
    <property type="molecule type" value="Genomic_DNA"/>
</dbReference>
<evidence type="ECO:0000313" key="5">
    <source>
        <dbReference type="Proteomes" id="UP000824109"/>
    </source>
</evidence>
<comment type="caution">
    <text evidence="4">The sequence shown here is derived from an EMBL/GenBank/DDBJ whole genome shotgun (WGS) entry which is preliminary data.</text>
</comment>
<feature type="domain" description="Solute-binding protein family 3/N-terminal" evidence="3">
    <location>
        <begin position="45"/>
        <end position="269"/>
    </location>
</feature>
<protein>
    <submittedName>
        <fullName evidence="4">Transporter substrate-binding domain-containing protein</fullName>
    </submittedName>
</protein>
<dbReference type="PROSITE" id="PS51257">
    <property type="entry name" value="PROKAR_LIPOPROTEIN"/>
    <property type="match status" value="1"/>
</dbReference>
<evidence type="ECO:0000256" key="2">
    <source>
        <dbReference type="SAM" id="SignalP"/>
    </source>
</evidence>
<reference evidence="4" key="1">
    <citation type="submission" date="2020-10" db="EMBL/GenBank/DDBJ databases">
        <authorList>
            <person name="Gilroy R."/>
        </authorList>
    </citation>
    <scope>NUCLEOTIDE SEQUENCE</scope>
    <source>
        <strain evidence="4">USAMLcec3-3695</strain>
    </source>
</reference>
<dbReference type="Proteomes" id="UP000824109">
    <property type="component" value="Unassembled WGS sequence"/>
</dbReference>
<dbReference type="Gene3D" id="3.40.190.10">
    <property type="entry name" value="Periplasmic binding protein-like II"/>
    <property type="match status" value="2"/>
</dbReference>
<gene>
    <name evidence="4" type="ORF">IAA61_11000</name>
</gene>
<dbReference type="PANTHER" id="PTHR35936:SF17">
    <property type="entry name" value="ARGININE-BINDING EXTRACELLULAR PROTEIN ARTP"/>
    <property type="match status" value="1"/>
</dbReference>
<evidence type="ECO:0000256" key="1">
    <source>
        <dbReference type="ARBA" id="ARBA00022729"/>
    </source>
</evidence>
<accession>A0A9D1MDS4</accession>